<comment type="caution">
    <text evidence="2">The sequence shown here is derived from an EMBL/GenBank/DDBJ whole genome shotgun (WGS) entry which is preliminary data.</text>
</comment>
<keyword evidence="1" id="KW-0472">Membrane</keyword>
<evidence type="ECO:0000313" key="3">
    <source>
        <dbReference type="Proteomes" id="UP000315439"/>
    </source>
</evidence>
<keyword evidence="1" id="KW-0812">Transmembrane</keyword>
<sequence length="245" mass="27189">MPHYFSRKRNDIDTLKTRINYLGDHCLLTFNLPGNASQSQIDLAYEIGDLDKRAHRQLGARTAEWEAVVMLLVNAISIGIQGNAEDKGRNLCSQARDLLEHYVAVFNRVNYLIGMSIGVLISILVMVILFQFEEFLAPYFSVKLVVMICLFAGMGSIASVVTRVLKMETLKQEMAATGVMISAAGKPVVAMFFAIVVYLILEQGIVTIDIGSSENSDKFYLVVGFLCGFSERFAQDIIERISGSQ</sequence>
<evidence type="ECO:0000256" key="1">
    <source>
        <dbReference type="SAM" id="Phobius"/>
    </source>
</evidence>
<protein>
    <submittedName>
        <fullName evidence="2">Uncharacterized protein</fullName>
    </submittedName>
</protein>
<feature type="transmembrane region" description="Helical" evidence="1">
    <location>
        <begin position="111"/>
        <end position="132"/>
    </location>
</feature>
<dbReference type="RefSeq" id="WP_142892627.1">
    <property type="nucleotide sequence ID" value="NZ_ML660162.1"/>
</dbReference>
<reference evidence="2 3" key="1">
    <citation type="submission" date="2019-07" db="EMBL/GenBank/DDBJ databases">
        <title>Draft genome for Aliikangiella sp. M105.</title>
        <authorList>
            <person name="Wang G."/>
        </authorList>
    </citation>
    <scope>NUCLEOTIDE SEQUENCE [LARGE SCALE GENOMIC DNA]</scope>
    <source>
        <strain evidence="2 3">M105</strain>
    </source>
</reference>
<keyword evidence="1" id="KW-1133">Transmembrane helix</keyword>
<feature type="transmembrane region" description="Helical" evidence="1">
    <location>
        <begin position="177"/>
        <end position="201"/>
    </location>
</feature>
<dbReference type="EMBL" id="VIKS01000004">
    <property type="protein sequence ID" value="TQV88118.1"/>
    <property type="molecule type" value="Genomic_DNA"/>
</dbReference>
<organism evidence="2 3">
    <name type="scientific">Aliikangiella coralliicola</name>
    <dbReference type="NCBI Taxonomy" id="2592383"/>
    <lineage>
        <taxon>Bacteria</taxon>
        <taxon>Pseudomonadati</taxon>
        <taxon>Pseudomonadota</taxon>
        <taxon>Gammaproteobacteria</taxon>
        <taxon>Oceanospirillales</taxon>
        <taxon>Pleioneaceae</taxon>
        <taxon>Aliikangiella</taxon>
    </lineage>
</organism>
<evidence type="ECO:0000313" key="2">
    <source>
        <dbReference type="EMBL" id="TQV88118.1"/>
    </source>
</evidence>
<proteinExistence type="predicted"/>
<feature type="transmembrane region" description="Helical" evidence="1">
    <location>
        <begin position="144"/>
        <end position="165"/>
    </location>
</feature>
<dbReference type="OrthoDB" id="7060019at2"/>
<dbReference type="Proteomes" id="UP000315439">
    <property type="component" value="Unassembled WGS sequence"/>
</dbReference>
<dbReference type="AlphaFoldDB" id="A0A545UF78"/>
<name>A0A545UF78_9GAMM</name>
<accession>A0A545UF78</accession>
<gene>
    <name evidence="2" type="ORF">FLL46_06215</name>
</gene>
<keyword evidence="3" id="KW-1185">Reference proteome</keyword>